<evidence type="ECO:0000313" key="3">
    <source>
        <dbReference type="Proteomes" id="UP001152321"/>
    </source>
</evidence>
<evidence type="ECO:0000256" key="1">
    <source>
        <dbReference type="SAM" id="SignalP"/>
    </source>
</evidence>
<dbReference type="EMBL" id="JANRMI010000007">
    <property type="protein sequence ID" value="MDG0818260.1"/>
    <property type="molecule type" value="Genomic_DNA"/>
</dbReference>
<evidence type="ECO:0000313" key="2">
    <source>
        <dbReference type="EMBL" id="MDG0818260.1"/>
    </source>
</evidence>
<accession>A0ABT6DN04</accession>
<name>A0ABT6DN04_9BACT</name>
<proteinExistence type="predicted"/>
<feature type="chain" id="PRO_5046115389" evidence="1">
    <location>
        <begin position="19"/>
        <end position="442"/>
    </location>
</feature>
<protein>
    <submittedName>
        <fullName evidence="2">Uncharacterized protein</fullName>
    </submittedName>
</protein>
<sequence length="442" mass="49871">MKRLCFILGLFIGAQALAAPICSEVFEGRREESAFGALAPFYVAAIKTIDTSLQTTSFYRETPDGLLYRTDIQRVYHGEPGRPTKFLELAEENIQFVLANYMQRRDWKPEYLESIRNDALAYASRATYFVSRRLQHEEDTGKIVGTLKVIAGSKNSLLPFEKEHGIRVPTNNGKKFEPGNFVVLKEDSQWAFSEVMLRFINFAKNLQLEPGYEPGKMVFFTDADQASSMMYRQLGFKSVPGFEAPLVKDGKEYHLIGASAEDVLGFVDVFQKKRKEWAGDHASGFSRLAEMLSRHDISQPDIQGKSFGDVTSFDKKGNVDALTPLTVHFSKIRETERGVGHRLSIDRQGLVGLQVNYLIPEGQVVQEGWSYSPRSNIEMSYFKGIFFIREKIGSAEEFFWIKTNPSFSSIQGITYRRYKMGELSRELTSSSSLVPAGVPGAN</sequence>
<reference evidence="2" key="1">
    <citation type="submission" date="2022-08" db="EMBL/GenBank/DDBJ databases">
        <title>Novel Bdellovibrio Species Isolated from Svalbard: Designation Bdellovibrio svalbardensis.</title>
        <authorList>
            <person name="Mitchell R.J."/>
            <person name="Choi S.Y."/>
        </authorList>
    </citation>
    <scope>NUCLEOTIDE SEQUENCE</scope>
    <source>
        <strain evidence="2">PAP01</strain>
    </source>
</reference>
<feature type="signal peptide" evidence="1">
    <location>
        <begin position="1"/>
        <end position="18"/>
    </location>
</feature>
<dbReference type="Proteomes" id="UP001152321">
    <property type="component" value="Unassembled WGS sequence"/>
</dbReference>
<gene>
    <name evidence="2" type="ORF">NWE73_17900</name>
</gene>
<organism evidence="2 3">
    <name type="scientific">Bdellovibrio svalbardensis</name>
    <dbReference type="NCBI Taxonomy" id="2972972"/>
    <lineage>
        <taxon>Bacteria</taxon>
        <taxon>Pseudomonadati</taxon>
        <taxon>Bdellovibrionota</taxon>
        <taxon>Bdellovibrionia</taxon>
        <taxon>Bdellovibrionales</taxon>
        <taxon>Pseudobdellovibrionaceae</taxon>
        <taxon>Bdellovibrio</taxon>
    </lineage>
</organism>
<dbReference type="RefSeq" id="WP_277579735.1">
    <property type="nucleotide sequence ID" value="NZ_JANRMI010000007.1"/>
</dbReference>
<comment type="caution">
    <text evidence="2">The sequence shown here is derived from an EMBL/GenBank/DDBJ whole genome shotgun (WGS) entry which is preliminary data.</text>
</comment>
<keyword evidence="3" id="KW-1185">Reference proteome</keyword>
<keyword evidence="1" id="KW-0732">Signal</keyword>